<gene>
    <name evidence="1" type="ORF">BDP55DRAFT_255698</name>
</gene>
<dbReference type="RefSeq" id="XP_060434851.1">
    <property type="nucleotide sequence ID" value="XM_060566303.1"/>
</dbReference>
<dbReference type="Proteomes" id="UP001224890">
    <property type="component" value="Unassembled WGS sequence"/>
</dbReference>
<evidence type="ECO:0000313" key="1">
    <source>
        <dbReference type="EMBL" id="KAK1691156.1"/>
    </source>
</evidence>
<proteinExistence type="predicted"/>
<protein>
    <submittedName>
        <fullName evidence="1">Uncharacterized protein</fullName>
    </submittedName>
</protein>
<keyword evidence="2" id="KW-1185">Reference proteome</keyword>
<dbReference type="EMBL" id="JAHMHR010000004">
    <property type="protein sequence ID" value="KAK1691156.1"/>
    <property type="molecule type" value="Genomic_DNA"/>
</dbReference>
<organism evidence="1 2">
    <name type="scientific">Colletotrichum godetiae</name>
    <dbReference type="NCBI Taxonomy" id="1209918"/>
    <lineage>
        <taxon>Eukaryota</taxon>
        <taxon>Fungi</taxon>
        <taxon>Dikarya</taxon>
        <taxon>Ascomycota</taxon>
        <taxon>Pezizomycotina</taxon>
        <taxon>Sordariomycetes</taxon>
        <taxon>Hypocreomycetidae</taxon>
        <taxon>Glomerellales</taxon>
        <taxon>Glomerellaceae</taxon>
        <taxon>Colletotrichum</taxon>
        <taxon>Colletotrichum acutatum species complex</taxon>
    </lineage>
</organism>
<accession>A0AAJ0AY46</accession>
<name>A0AAJ0AY46_9PEZI</name>
<comment type="caution">
    <text evidence="1">The sequence shown here is derived from an EMBL/GenBank/DDBJ whole genome shotgun (WGS) entry which is preliminary data.</text>
</comment>
<reference evidence="1" key="1">
    <citation type="submission" date="2021-06" db="EMBL/GenBank/DDBJ databases">
        <title>Comparative genomics, transcriptomics and evolutionary studies reveal genomic signatures of adaptation to plant cell wall in hemibiotrophic fungi.</title>
        <authorList>
            <consortium name="DOE Joint Genome Institute"/>
            <person name="Baroncelli R."/>
            <person name="Diaz J.F."/>
            <person name="Benocci T."/>
            <person name="Peng M."/>
            <person name="Battaglia E."/>
            <person name="Haridas S."/>
            <person name="Andreopoulos W."/>
            <person name="Labutti K."/>
            <person name="Pangilinan J."/>
            <person name="Floch G.L."/>
            <person name="Makela M.R."/>
            <person name="Henrissat B."/>
            <person name="Grigoriev I.V."/>
            <person name="Crouch J.A."/>
            <person name="De Vries R.P."/>
            <person name="Sukno S.A."/>
            <person name="Thon M.R."/>
        </authorList>
    </citation>
    <scope>NUCLEOTIDE SEQUENCE</scope>
    <source>
        <strain evidence="1">CBS 193.32</strain>
    </source>
</reference>
<evidence type="ECO:0000313" key="2">
    <source>
        <dbReference type="Proteomes" id="UP001224890"/>
    </source>
</evidence>
<dbReference type="GeneID" id="85450829"/>
<dbReference type="AlphaFoldDB" id="A0AAJ0AY46"/>
<sequence>MIACHQIEPLLWSQEPASRSSSALKTGRRHCHYDQRRAPITILAAFLGAILDDQTPRRALRWCKFQAFSPHSDRQTIINILASVWTPRRSHVSNKPTMTYIVGRMSSARRVHDKPRRLGIWQAPVASEGPPRLLSPAFHRTDEAMFYIWINRQSMRDKIWTLSAAAEPLAFGWGVKVSSSSRNSFDLPVSHKMAISFPVSYQLLRVKLGMRSHVSEAEEWATGI</sequence>